<evidence type="ECO:0000259" key="3">
    <source>
        <dbReference type="PROSITE" id="PS51462"/>
    </source>
</evidence>
<evidence type="ECO:0000256" key="2">
    <source>
        <dbReference type="ARBA" id="ARBA00022801"/>
    </source>
</evidence>
<dbReference type="GO" id="GO:0006753">
    <property type="term" value="P:nucleoside phosphate metabolic process"/>
    <property type="evidence" value="ECO:0007669"/>
    <property type="project" value="TreeGrafter"/>
</dbReference>
<dbReference type="PANTHER" id="PTHR11839">
    <property type="entry name" value="UDP/ADP-SUGAR PYROPHOSPHATASE"/>
    <property type="match status" value="1"/>
</dbReference>
<evidence type="ECO:0000256" key="1">
    <source>
        <dbReference type="ARBA" id="ARBA00001946"/>
    </source>
</evidence>
<dbReference type="PROSITE" id="PS51462">
    <property type="entry name" value="NUDIX"/>
    <property type="match status" value="1"/>
</dbReference>
<dbReference type="FunFam" id="3.90.79.10:FF:000024">
    <property type="entry name" value="ADP-ribose pyrophosphatase"/>
    <property type="match status" value="1"/>
</dbReference>
<dbReference type="GO" id="GO:0005829">
    <property type="term" value="C:cytosol"/>
    <property type="evidence" value="ECO:0007669"/>
    <property type="project" value="TreeGrafter"/>
</dbReference>
<proteinExistence type="predicted"/>
<reference evidence="4" key="2">
    <citation type="submission" date="2021-04" db="EMBL/GenBank/DDBJ databases">
        <authorList>
            <person name="Gilroy R."/>
        </authorList>
    </citation>
    <scope>NUCLEOTIDE SEQUENCE</scope>
    <source>
        <strain evidence="4">ChiGjej6B6-1540</strain>
    </source>
</reference>
<dbReference type="InterPro" id="IPR015797">
    <property type="entry name" value="NUDIX_hydrolase-like_dom_sf"/>
</dbReference>
<dbReference type="PANTHER" id="PTHR11839:SF18">
    <property type="entry name" value="NUDIX HYDROLASE DOMAIN-CONTAINING PROTEIN"/>
    <property type="match status" value="1"/>
</dbReference>
<dbReference type="GO" id="GO:0016787">
    <property type="term" value="F:hydrolase activity"/>
    <property type="evidence" value="ECO:0007669"/>
    <property type="project" value="UniProtKB-KW"/>
</dbReference>
<dbReference type="AlphaFoldDB" id="A0A9D1RUP2"/>
<name>A0A9D1RUP2_9FIRM</name>
<dbReference type="Gene3D" id="3.90.79.10">
    <property type="entry name" value="Nucleoside Triphosphate Pyrophosphohydrolase"/>
    <property type="match status" value="1"/>
</dbReference>
<protein>
    <submittedName>
        <fullName evidence="4">NUDIX hydrolase</fullName>
    </submittedName>
</protein>
<organism evidence="4 5">
    <name type="scientific">Candidatus Flavonifractor merdipullorum</name>
    <dbReference type="NCBI Taxonomy" id="2838590"/>
    <lineage>
        <taxon>Bacteria</taxon>
        <taxon>Bacillati</taxon>
        <taxon>Bacillota</taxon>
        <taxon>Clostridia</taxon>
        <taxon>Eubacteriales</taxon>
        <taxon>Oscillospiraceae</taxon>
        <taxon>Flavonifractor</taxon>
    </lineage>
</organism>
<feature type="domain" description="Nudix hydrolase" evidence="3">
    <location>
        <begin position="39"/>
        <end position="168"/>
    </location>
</feature>
<dbReference type="PROSITE" id="PS00893">
    <property type="entry name" value="NUDIX_BOX"/>
    <property type="match status" value="1"/>
</dbReference>
<reference evidence="4" key="1">
    <citation type="journal article" date="2021" name="PeerJ">
        <title>Extensive microbial diversity within the chicken gut microbiome revealed by metagenomics and culture.</title>
        <authorList>
            <person name="Gilroy R."/>
            <person name="Ravi A."/>
            <person name="Getino M."/>
            <person name="Pursley I."/>
            <person name="Horton D.L."/>
            <person name="Alikhan N.F."/>
            <person name="Baker D."/>
            <person name="Gharbi K."/>
            <person name="Hall N."/>
            <person name="Watson M."/>
            <person name="Adriaenssens E.M."/>
            <person name="Foster-Nyarko E."/>
            <person name="Jarju S."/>
            <person name="Secka A."/>
            <person name="Antonio M."/>
            <person name="Oren A."/>
            <person name="Chaudhuri R.R."/>
            <person name="La Ragione R."/>
            <person name="Hildebrand F."/>
            <person name="Pallen M.J."/>
        </authorList>
    </citation>
    <scope>NUCLEOTIDE SEQUENCE</scope>
    <source>
        <strain evidence="4">ChiGjej6B6-1540</strain>
    </source>
</reference>
<dbReference type="InterPro" id="IPR020084">
    <property type="entry name" value="NUDIX_hydrolase_CS"/>
</dbReference>
<evidence type="ECO:0000313" key="4">
    <source>
        <dbReference type="EMBL" id="HIW93638.1"/>
    </source>
</evidence>
<gene>
    <name evidence="4" type="ORF">H9868_03765</name>
</gene>
<accession>A0A9D1RUP2</accession>
<dbReference type="EMBL" id="DXGA01000081">
    <property type="protein sequence ID" value="HIW93638.1"/>
    <property type="molecule type" value="Genomic_DNA"/>
</dbReference>
<comment type="cofactor">
    <cofactor evidence="1">
        <name>Mg(2+)</name>
        <dbReference type="ChEBI" id="CHEBI:18420"/>
    </cofactor>
</comment>
<dbReference type="SUPFAM" id="SSF55811">
    <property type="entry name" value="Nudix"/>
    <property type="match status" value="1"/>
</dbReference>
<dbReference type="GO" id="GO:0019693">
    <property type="term" value="P:ribose phosphate metabolic process"/>
    <property type="evidence" value="ECO:0007669"/>
    <property type="project" value="TreeGrafter"/>
</dbReference>
<dbReference type="Proteomes" id="UP000824192">
    <property type="component" value="Unassembled WGS sequence"/>
</dbReference>
<comment type="caution">
    <text evidence="4">The sequence shown here is derived from an EMBL/GenBank/DDBJ whole genome shotgun (WGS) entry which is preliminary data.</text>
</comment>
<sequence length="178" mass="19801">MELVEKTVSSQVEFTGRIITVRQDQAALPNGRVVGREVVEHPGGVAVLALFDDNTVPVVRQFRYPFQKIITELPAGKLEKGEDPLVCAQRELSEEVGAEADELIYLGKFFTSPGYSTEVLHMYLARGLRQGQVHPDEDEFLESERLPFLTLFQQVMSGEIEDGKTIAAVLKTKLLLGL</sequence>
<dbReference type="InterPro" id="IPR000086">
    <property type="entry name" value="NUDIX_hydrolase_dom"/>
</dbReference>
<dbReference type="Pfam" id="PF00293">
    <property type="entry name" value="NUDIX"/>
    <property type="match status" value="1"/>
</dbReference>
<keyword evidence="2 4" id="KW-0378">Hydrolase</keyword>
<evidence type="ECO:0000313" key="5">
    <source>
        <dbReference type="Proteomes" id="UP000824192"/>
    </source>
</evidence>